<dbReference type="Gene3D" id="3.30.60.270">
    <property type="match status" value="2"/>
</dbReference>
<dbReference type="FunFam" id="3.30.60.270:FF:000005">
    <property type="entry name" value="Sortilin"/>
    <property type="match status" value="2"/>
</dbReference>
<organism evidence="21 22">
    <name type="scientific">Scytalidium lignicola</name>
    <name type="common">Hyphomycete</name>
    <dbReference type="NCBI Taxonomy" id="5539"/>
    <lineage>
        <taxon>Eukaryota</taxon>
        <taxon>Fungi</taxon>
        <taxon>Dikarya</taxon>
        <taxon>Ascomycota</taxon>
        <taxon>Pezizomycotina</taxon>
        <taxon>Leotiomycetes</taxon>
        <taxon>Leotiomycetes incertae sedis</taxon>
        <taxon>Scytalidium</taxon>
    </lineage>
</organism>
<name>A0A3E2GYL8_SCYLI</name>
<feature type="domain" description="VPS10" evidence="20">
    <location>
        <begin position="717"/>
        <end position="1344"/>
    </location>
</feature>
<comment type="caution">
    <text evidence="21">The sequence shown here is derived from an EMBL/GenBank/DDBJ whole genome shotgun (WGS) entry which is preliminary data.</text>
</comment>
<evidence type="ECO:0000256" key="19">
    <source>
        <dbReference type="SAM" id="SignalP"/>
    </source>
</evidence>
<comment type="function">
    <text evidence="13">Functions as a sorting receptor in the Golgi compartment required for the intracellular sorting and delivery of soluble vacuolar proteins, like carboxypeptidase Y (CPY) and proteinase A. Executes multiple rounds of sorting by cycling between the late Golgi and a prevacuolar endosome-like compartment.</text>
</comment>
<feature type="non-terminal residue" evidence="21">
    <location>
        <position position="1473"/>
    </location>
</feature>
<evidence type="ECO:0000256" key="13">
    <source>
        <dbReference type="ARBA" id="ARBA00025569"/>
    </source>
</evidence>
<keyword evidence="11" id="KW-0675">Receptor</keyword>
<feature type="domain" description="VPS10" evidence="20">
    <location>
        <begin position="54"/>
        <end position="675"/>
    </location>
</feature>
<keyword evidence="8 18" id="KW-1133">Transmembrane helix</keyword>
<keyword evidence="7" id="KW-0653">Protein transport</keyword>
<protein>
    <recommendedName>
        <fullName evidence="3">Vacuolar protein sorting/targeting protein 10</fullName>
    </recommendedName>
    <alternativeName>
        <fullName evidence="15">Carboxypeptidase Y receptor</fullName>
    </alternativeName>
    <alternativeName>
        <fullName evidence="14 16">Sortilin VPS10</fullName>
    </alternativeName>
</protein>
<dbReference type="OMA" id="ATMSEFI"/>
<dbReference type="Gene3D" id="2.10.70.80">
    <property type="match status" value="2"/>
</dbReference>
<evidence type="ECO:0000259" key="20">
    <source>
        <dbReference type="SMART" id="SM00602"/>
    </source>
</evidence>
<evidence type="ECO:0000313" key="22">
    <source>
        <dbReference type="Proteomes" id="UP000258309"/>
    </source>
</evidence>
<evidence type="ECO:0000256" key="8">
    <source>
        <dbReference type="ARBA" id="ARBA00022989"/>
    </source>
</evidence>
<evidence type="ECO:0000256" key="14">
    <source>
        <dbReference type="ARBA" id="ARBA00031250"/>
    </source>
</evidence>
<feature type="signal peptide" evidence="19">
    <location>
        <begin position="1"/>
        <end position="27"/>
    </location>
</feature>
<evidence type="ECO:0000256" key="18">
    <source>
        <dbReference type="SAM" id="Phobius"/>
    </source>
</evidence>
<dbReference type="InterPro" id="IPR015943">
    <property type="entry name" value="WD40/YVTN_repeat-like_dom_sf"/>
</dbReference>
<feature type="transmembrane region" description="Helical" evidence="18">
    <location>
        <begin position="1403"/>
        <end position="1426"/>
    </location>
</feature>
<evidence type="ECO:0000256" key="1">
    <source>
        <dbReference type="ARBA" id="ARBA00004166"/>
    </source>
</evidence>
<sequence>MRFYGLEAGAAWRGLLLTTMLAGSALGKKDAPGITSSDFKHAPVKVRYFENSEVVMFMDEIEHSVYRSEDAGATWDRVKGVKEGNVVEYLMHPFDEDRAYIFTSEEKHWATKDKGKTWQEFNAGGPPSMYREALSFNAGDPERIIYNGMDCGELFCVEMTTYTTDGFATDAKPLRAEVAGCNWAKSSELFTTGDADMDKNRILCIAQGKFSAWKKDFRLVVSDDFFAESSGDIQEFEPELEPGRTVQGVVNMAVVKKYFIAAAVAEGTDEMALYVSDDAIKWHRAEFPHDHKLTEEAYTILEGTNYSIQVDVLNTRPSSPMGVLFSSNSNGTYFTRNIEHTNRNIYGLVDFEKMAEIQGIVLVNTVDNWEDAEEKFAQKKIKSQISFDDGRTWQPLKAGNKDLHLHSVTDLSNSGRVFSSPAPGLVMGVGNTGKKLKDYTDGDLYVSDDAGLTWRKALSGAHKYEFGDQGSVLVAIKDDLTDEISYSLNHGKDWDSVKLPAKVAPLQLTTTPDSSGLKFLLEAIDNNDGAKSTSYIMVIDFDDMHEGQCKENDMEEWFARVDEDGKPTCIMGHTQSFRRRKADADCFIKKEFEPYQTITKPCECTDADFECDYNFIRSEDRKECKQAGGLIIPAGECKAFGPDDTFKASSGWRMIPGNDCKRTSDKQKDDPVDKKCSEAVGGPASGDIDNKQQTFKGDSFRNKLYLERTGISTGDDETIIMRTSEGQIYLSRNHGKTWKEILEDEKIVQIYGHPYFNDVVYFLTSSKKVFYSVDRGDNIRHFDAALPPNTDGYPVMSFHPKNKDWIIWTGAKDCESSEGCHSVASLTRDRGDNWKTLQRYVRKCQFLKDAENEKRSDQLIYCEVSEREDKKPDNPWRLVSSDTFFDEAPTVHFENIIDFATMSEFIVVATKDEEHDTLKVDASVDGQTFADALFPHGFDVPHQRAYTVLDSSTHSVFLHVTTSSDSDFEFGTIIKSNSNGTSYVMSLEAVNRDRSGFVDFEKIAGLEGVALANIVANYKGSSKDGKALKTVITHNDGAEWDYLPVPTGKKFDCKGSLEECSLNIHGYTERTDKSHTFSSASAIGLVLGVGNVGFTLTPYNDGDTFMSTDAGITWKFVKEGPYMWQFGDQGSIIVIVEDGKSTNAVHYSLDEGDSWVEYKFSDDKIRVDDISTVPSDTARNFLLWGRNSDNKLVTINLDFSGLTDKQCVLDENDVEGGDYYLWQPNHPKQKNGCLFGHISEFHRKRTTSECYNGRLIPHLHNIAKNCSCTRQDFECDYNYQRQTDGSCALVAGLSPPDHSEICKTDPDSVGYYEPTGYRRIPLTTCQGGTEYDVSEAHPCPGKDEEFNKSRNISGWGIFFAIMVPVIASTAAGYWVYNNWSRKFGQIRLGEQASFDGEQPYIKYPVMAIAGVAAVAASLPLLATSLWRSATGLFSKGQNRRFTTRDSFARGRGDYAVVDDDEGELLGDESDEEV</sequence>
<dbReference type="SUPFAM" id="SSF110296">
    <property type="entry name" value="Oligoxyloglucan reducing end-specific cellobiohydrolase"/>
    <property type="match status" value="2"/>
</dbReference>
<reference evidence="21 22" key="1">
    <citation type="submission" date="2018-05" db="EMBL/GenBank/DDBJ databases">
        <title>Draft genome sequence of Scytalidium lignicola DSM 105466, a ubiquitous saprotrophic fungus.</title>
        <authorList>
            <person name="Buettner E."/>
            <person name="Gebauer A.M."/>
            <person name="Hofrichter M."/>
            <person name="Liers C."/>
            <person name="Kellner H."/>
        </authorList>
    </citation>
    <scope>NUCLEOTIDE SEQUENCE [LARGE SCALE GENOMIC DNA]</scope>
    <source>
        <strain evidence="21 22">DSM 105466</strain>
    </source>
</reference>
<comment type="subcellular location">
    <subcellularLocation>
        <location evidence="1">Golgi apparatus</location>
        <location evidence="1">trans-Golgi network membrane</location>
        <topology evidence="1">Multi-pass membrane protein</topology>
    </subcellularLocation>
    <subcellularLocation>
        <location evidence="2">Prevacuolar compartment membrane</location>
        <topology evidence="2">Multi-pass membrane protein</topology>
    </subcellularLocation>
</comment>
<feature type="transmembrane region" description="Helical" evidence="18">
    <location>
        <begin position="1355"/>
        <end position="1376"/>
    </location>
</feature>
<dbReference type="OrthoDB" id="443634at2759"/>
<evidence type="ECO:0000256" key="7">
    <source>
        <dbReference type="ARBA" id="ARBA00022927"/>
    </source>
</evidence>
<keyword evidence="10 18" id="KW-0472">Membrane</keyword>
<feature type="non-terminal residue" evidence="21">
    <location>
        <position position="1"/>
    </location>
</feature>
<dbReference type="EMBL" id="NCSJ02000300">
    <property type="protein sequence ID" value="RFU25853.1"/>
    <property type="molecule type" value="Genomic_DNA"/>
</dbReference>
<dbReference type="GO" id="GO:0006896">
    <property type="term" value="P:Golgi to vacuole transport"/>
    <property type="evidence" value="ECO:0007669"/>
    <property type="project" value="TreeGrafter"/>
</dbReference>
<dbReference type="InterPro" id="IPR031777">
    <property type="entry name" value="Sortilin_C"/>
</dbReference>
<evidence type="ECO:0000256" key="11">
    <source>
        <dbReference type="ARBA" id="ARBA00023170"/>
    </source>
</evidence>
<dbReference type="GO" id="GO:0016020">
    <property type="term" value="C:membrane"/>
    <property type="evidence" value="ECO:0007669"/>
    <property type="project" value="InterPro"/>
</dbReference>
<keyword evidence="12" id="KW-0325">Glycoprotein</keyword>
<gene>
    <name evidence="21" type="ORF">B7463_g10489</name>
</gene>
<dbReference type="GO" id="GO:0006623">
    <property type="term" value="P:protein targeting to vacuole"/>
    <property type="evidence" value="ECO:0007669"/>
    <property type="project" value="TreeGrafter"/>
</dbReference>
<dbReference type="SMART" id="SM00602">
    <property type="entry name" value="VPS10"/>
    <property type="match status" value="2"/>
</dbReference>
<dbReference type="Proteomes" id="UP000258309">
    <property type="component" value="Unassembled WGS sequence"/>
</dbReference>
<dbReference type="GO" id="GO:0005794">
    <property type="term" value="C:Golgi apparatus"/>
    <property type="evidence" value="ECO:0007669"/>
    <property type="project" value="UniProtKB-SubCell"/>
</dbReference>
<keyword evidence="22" id="KW-1185">Reference proteome</keyword>
<evidence type="ECO:0000256" key="17">
    <source>
        <dbReference type="SAM" id="MobiDB-lite"/>
    </source>
</evidence>
<dbReference type="GO" id="GO:0005829">
    <property type="term" value="C:cytosol"/>
    <property type="evidence" value="ECO:0007669"/>
    <property type="project" value="GOC"/>
</dbReference>
<evidence type="ECO:0000256" key="10">
    <source>
        <dbReference type="ARBA" id="ARBA00023136"/>
    </source>
</evidence>
<evidence type="ECO:0000256" key="15">
    <source>
        <dbReference type="ARBA" id="ARBA00031354"/>
    </source>
</evidence>
<evidence type="ECO:0000256" key="3">
    <source>
        <dbReference type="ARBA" id="ARBA00015369"/>
    </source>
</evidence>
<dbReference type="InterPro" id="IPR006581">
    <property type="entry name" value="VPS10"/>
</dbReference>
<keyword evidence="5 18" id="KW-0812">Transmembrane</keyword>
<keyword evidence="6" id="KW-0677">Repeat</keyword>
<evidence type="ECO:0000313" key="21">
    <source>
        <dbReference type="EMBL" id="RFU25853.1"/>
    </source>
</evidence>
<feature type="region of interest" description="Disordered" evidence="17">
    <location>
        <begin position="658"/>
        <end position="690"/>
    </location>
</feature>
<keyword evidence="4" id="KW-0813">Transport</keyword>
<evidence type="ECO:0000256" key="5">
    <source>
        <dbReference type="ARBA" id="ARBA00022692"/>
    </source>
</evidence>
<evidence type="ECO:0000256" key="16">
    <source>
        <dbReference type="ARBA" id="ARBA00031902"/>
    </source>
</evidence>
<dbReference type="Pfam" id="PF15901">
    <property type="entry name" value="Sortilin_C"/>
    <property type="match status" value="2"/>
</dbReference>
<evidence type="ECO:0000256" key="6">
    <source>
        <dbReference type="ARBA" id="ARBA00022737"/>
    </source>
</evidence>
<dbReference type="Pfam" id="PF15902">
    <property type="entry name" value="Sortilin-Vps10"/>
    <property type="match status" value="2"/>
</dbReference>
<feature type="compositionally biased region" description="Basic and acidic residues" evidence="17">
    <location>
        <begin position="659"/>
        <end position="677"/>
    </location>
</feature>
<dbReference type="GO" id="GO:0006895">
    <property type="term" value="P:Golgi to endosome transport"/>
    <property type="evidence" value="ECO:0007669"/>
    <property type="project" value="TreeGrafter"/>
</dbReference>
<evidence type="ECO:0000256" key="2">
    <source>
        <dbReference type="ARBA" id="ARBA00004488"/>
    </source>
</evidence>
<feature type="chain" id="PRO_5017616761" description="Vacuolar protein sorting/targeting protein 10" evidence="19">
    <location>
        <begin position="28"/>
        <end position="1473"/>
    </location>
</feature>
<accession>A0A3E2GYL8</accession>
<dbReference type="InterPro" id="IPR031778">
    <property type="entry name" value="Sortilin_N"/>
</dbReference>
<evidence type="ECO:0000256" key="12">
    <source>
        <dbReference type="ARBA" id="ARBA00023180"/>
    </source>
</evidence>
<keyword evidence="9" id="KW-0333">Golgi apparatus</keyword>
<dbReference type="PANTHER" id="PTHR12106:SF27">
    <property type="entry name" value="SORTILIN-RELATED RECEPTOR"/>
    <property type="match status" value="1"/>
</dbReference>
<proteinExistence type="predicted"/>
<dbReference type="InterPro" id="IPR050310">
    <property type="entry name" value="VPS10-sortilin"/>
</dbReference>
<dbReference type="STRING" id="5539.A0A3E2GYL8"/>
<dbReference type="PANTHER" id="PTHR12106">
    <property type="entry name" value="SORTILIN RELATED"/>
    <property type="match status" value="1"/>
</dbReference>
<evidence type="ECO:0000256" key="9">
    <source>
        <dbReference type="ARBA" id="ARBA00023034"/>
    </source>
</evidence>
<dbReference type="Gene3D" id="2.130.10.10">
    <property type="entry name" value="YVTN repeat-like/Quinoprotein amine dehydrogenase"/>
    <property type="match status" value="2"/>
</dbReference>
<dbReference type="Gene3D" id="2.120.10.10">
    <property type="match status" value="1"/>
</dbReference>
<keyword evidence="19" id="KW-0732">Signal</keyword>
<evidence type="ECO:0000256" key="4">
    <source>
        <dbReference type="ARBA" id="ARBA00022448"/>
    </source>
</evidence>